<dbReference type="InterPro" id="IPR012724">
    <property type="entry name" value="DnaJ"/>
</dbReference>
<dbReference type="Proteomes" id="UP001201980">
    <property type="component" value="Unassembled WGS sequence"/>
</dbReference>
<gene>
    <name evidence="13" type="ORF">MKZ38_009528</name>
</gene>
<comment type="caution">
    <text evidence="13">The sequence shown here is derived from an EMBL/GenBank/DDBJ whole genome shotgun (WGS) entry which is preliminary data.</text>
</comment>
<dbReference type="GO" id="GO:0005840">
    <property type="term" value="C:ribosome"/>
    <property type="evidence" value="ECO:0007669"/>
    <property type="project" value="UniProtKB-KW"/>
</dbReference>
<evidence type="ECO:0000313" key="14">
    <source>
        <dbReference type="Proteomes" id="UP001201980"/>
    </source>
</evidence>
<dbReference type="InterPro" id="IPR018253">
    <property type="entry name" value="DnaJ_domain_CS"/>
</dbReference>
<keyword evidence="4 9" id="KW-0863">Zinc-finger</keyword>
<evidence type="ECO:0000256" key="4">
    <source>
        <dbReference type="ARBA" id="ARBA00022771"/>
    </source>
</evidence>
<dbReference type="GO" id="GO:0051082">
    <property type="term" value="F:unfolded protein binding"/>
    <property type="evidence" value="ECO:0007669"/>
    <property type="project" value="InterPro"/>
</dbReference>
<keyword evidence="8" id="KW-0687">Ribonucleoprotein</keyword>
<keyword evidence="6" id="KW-0689">Ribosomal protein</keyword>
<feature type="compositionally biased region" description="Gly residues" evidence="10">
    <location>
        <begin position="114"/>
        <end position="124"/>
    </location>
</feature>
<evidence type="ECO:0000256" key="2">
    <source>
        <dbReference type="ARBA" id="ARBA00022723"/>
    </source>
</evidence>
<dbReference type="InterPro" id="IPR036410">
    <property type="entry name" value="HSP_DnaJ_Cys-rich_dom_sf"/>
</dbReference>
<dbReference type="GO" id="GO:0003735">
    <property type="term" value="F:structural constituent of ribosome"/>
    <property type="evidence" value="ECO:0007669"/>
    <property type="project" value="InterPro"/>
</dbReference>
<evidence type="ECO:0000256" key="7">
    <source>
        <dbReference type="ARBA" id="ARBA00023186"/>
    </source>
</evidence>
<feature type="domain" description="CR-type" evidence="12">
    <location>
        <begin position="148"/>
        <end position="232"/>
    </location>
</feature>
<keyword evidence="5 9" id="KW-0862">Zinc</keyword>
<dbReference type="InterPro" id="IPR036869">
    <property type="entry name" value="J_dom_sf"/>
</dbReference>
<protein>
    <submittedName>
        <fullName evidence="13">Uncharacterized protein</fullName>
    </submittedName>
</protein>
<organism evidence="13 14">
    <name type="scientific">Zalerion maritima</name>
    <dbReference type="NCBI Taxonomy" id="339359"/>
    <lineage>
        <taxon>Eukaryota</taxon>
        <taxon>Fungi</taxon>
        <taxon>Dikarya</taxon>
        <taxon>Ascomycota</taxon>
        <taxon>Pezizomycotina</taxon>
        <taxon>Sordariomycetes</taxon>
        <taxon>Lulworthiomycetidae</taxon>
        <taxon>Lulworthiales</taxon>
        <taxon>Lulworthiaceae</taxon>
        <taxon>Zalerion</taxon>
    </lineage>
</organism>
<dbReference type="SUPFAM" id="SSF57938">
    <property type="entry name" value="DnaJ/Hsp40 cysteine-rich domain"/>
    <property type="match status" value="1"/>
</dbReference>
<dbReference type="SUPFAM" id="SSF49493">
    <property type="entry name" value="HSP40/DnaJ peptide-binding domain"/>
    <property type="match status" value="2"/>
</dbReference>
<keyword evidence="7" id="KW-0143">Chaperone</keyword>
<comment type="similarity">
    <text evidence="1">Belongs to the eukaryotic ribosomal protein eL32 family.</text>
</comment>
<dbReference type="InterPro" id="IPR002939">
    <property type="entry name" value="DnaJ_C"/>
</dbReference>
<evidence type="ECO:0000259" key="12">
    <source>
        <dbReference type="PROSITE" id="PS51188"/>
    </source>
</evidence>
<dbReference type="CDD" id="cd06257">
    <property type="entry name" value="DnaJ"/>
    <property type="match status" value="1"/>
</dbReference>
<dbReference type="InterPro" id="IPR036351">
    <property type="entry name" value="Ribosomal_eL32_sf"/>
</dbReference>
<dbReference type="InterPro" id="IPR044713">
    <property type="entry name" value="DNJA1/2-like"/>
</dbReference>
<accession>A0AAD5WVP5</accession>
<dbReference type="CDD" id="cd10747">
    <property type="entry name" value="DnaJ_C"/>
    <property type="match status" value="1"/>
</dbReference>
<keyword evidence="2 9" id="KW-0479">Metal-binding</keyword>
<dbReference type="SUPFAM" id="SSF46565">
    <property type="entry name" value="Chaperone J-domain"/>
    <property type="match status" value="1"/>
</dbReference>
<dbReference type="PRINTS" id="PR00625">
    <property type="entry name" value="JDOMAIN"/>
</dbReference>
<feature type="region of interest" description="Disordered" evidence="10">
    <location>
        <begin position="114"/>
        <end position="137"/>
    </location>
</feature>
<dbReference type="GO" id="GO:0005524">
    <property type="term" value="F:ATP binding"/>
    <property type="evidence" value="ECO:0007669"/>
    <property type="project" value="InterPro"/>
</dbReference>
<dbReference type="GO" id="GO:0006412">
    <property type="term" value="P:translation"/>
    <property type="evidence" value="ECO:0007669"/>
    <property type="project" value="InterPro"/>
</dbReference>
<dbReference type="InterPro" id="IPR001623">
    <property type="entry name" value="DnaJ_domain"/>
</dbReference>
<dbReference type="InterPro" id="IPR001515">
    <property type="entry name" value="Ribosomal_eL32"/>
</dbReference>
<dbReference type="PROSITE" id="PS51188">
    <property type="entry name" value="ZF_CR"/>
    <property type="match status" value="1"/>
</dbReference>
<dbReference type="FunFam" id="2.10.230.10:FF:000002">
    <property type="entry name" value="Molecular chaperone DnaJ"/>
    <property type="match status" value="1"/>
</dbReference>
<dbReference type="PANTHER" id="PTHR43888">
    <property type="entry name" value="DNAJ-LIKE-2, ISOFORM A-RELATED"/>
    <property type="match status" value="1"/>
</dbReference>
<evidence type="ECO:0000256" key="3">
    <source>
        <dbReference type="ARBA" id="ARBA00022737"/>
    </source>
</evidence>
<evidence type="ECO:0000259" key="11">
    <source>
        <dbReference type="PROSITE" id="PS50076"/>
    </source>
</evidence>
<evidence type="ECO:0000256" key="5">
    <source>
        <dbReference type="ARBA" id="ARBA00022833"/>
    </source>
</evidence>
<dbReference type="AlphaFoldDB" id="A0AAD5WVP5"/>
<proteinExistence type="inferred from homology"/>
<dbReference type="Gene3D" id="2.10.230.10">
    <property type="entry name" value="Heat shock protein DnaJ, cysteine-rich domain"/>
    <property type="match status" value="1"/>
</dbReference>
<dbReference type="PROSITE" id="PS50076">
    <property type="entry name" value="DNAJ_2"/>
    <property type="match status" value="1"/>
</dbReference>
<feature type="compositionally biased region" description="Acidic residues" evidence="10">
    <location>
        <begin position="411"/>
        <end position="421"/>
    </location>
</feature>
<keyword evidence="14" id="KW-1185">Reference proteome</keyword>
<evidence type="ECO:0000256" key="1">
    <source>
        <dbReference type="ARBA" id="ARBA00008431"/>
    </source>
</evidence>
<dbReference type="Gene3D" id="1.10.287.110">
    <property type="entry name" value="DnaJ domain"/>
    <property type="match status" value="1"/>
</dbReference>
<dbReference type="SMART" id="SM00271">
    <property type="entry name" value="DnaJ"/>
    <property type="match status" value="1"/>
</dbReference>
<reference evidence="13" key="1">
    <citation type="submission" date="2022-07" db="EMBL/GenBank/DDBJ databases">
        <title>Draft genome sequence of Zalerion maritima ATCC 34329, a (micro)plastics degrading marine fungus.</title>
        <authorList>
            <person name="Paco A."/>
            <person name="Goncalves M.F.M."/>
            <person name="Rocha-Santos T.A.P."/>
            <person name="Alves A."/>
        </authorList>
    </citation>
    <scope>NUCLEOTIDE SEQUENCE</scope>
    <source>
        <strain evidence="13">ATCC 34329</strain>
    </source>
</reference>
<dbReference type="PROSITE" id="PS00636">
    <property type="entry name" value="DNAJ_1"/>
    <property type="match status" value="1"/>
</dbReference>
<evidence type="ECO:0000256" key="9">
    <source>
        <dbReference type="PROSITE-ProRule" id="PRU00546"/>
    </source>
</evidence>
<dbReference type="Gene3D" id="2.60.260.20">
    <property type="entry name" value="Urease metallochaperone UreE, N-terminal domain"/>
    <property type="match status" value="2"/>
</dbReference>
<feature type="compositionally biased region" description="Polar residues" evidence="10">
    <location>
        <begin position="506"/>
        <end position="517"/>
    </location>
</feature>
<feature type="domain" description="J" evidence="11">
    <location>
        <begin position="16"/>
        <end position="83"/>
    </location>
</feature>
<dbReference type="Pfam" id="PF01556">
    <property type="entry name" value="DnaJ_C"/>
    <property type="match status" value="1"/>
</dbReference>
<evidence type="ECO:0000256" key="6">
    <source>
        <dbReference type="ARBA" id="ARBA00022980"/>
    </source>
</evidence>
<evidence type="ECO:0000313" key="13">
    <source>
        <dbReference type="EMBL" id="KAJ2903689.1"/>
    </source>
</evidence>
<dbReference type="Pfam" id="PF00226">
    <property type="entry name" value="DnaJ"/>
    <property type="match status" value="1"/>
</dbReference>
<evidence type="ECO:0000256" key="8">
    <source>
        <dbReference type="ARBA" id="ARBA00023274"/>
    </source>
</evidence>
<dbReference type="Pfam" id="PF00684">
    <property type="entry name" value="DnaJ_CXXCXGXG"/>
    <property type="match status" value="1"/>
</dbReference>
<feature type="zinc finger region" description="CR-type" evidence="9">
    <location>
        <begin position="148"/>
        <end position="232"/>
    </location>
</feature>
<dbReference type="CDD" id="cd10719">
    <property type="entry name" value="DnaJ_zf"/>
    <property type="match status" value="1"/>
</dbReference>
<dbReference type="GO" id="GO:1990904">
    <property type="term" value="C:ribonucleoprotein complex"/>
    <property type="evidence" value="ECO:0007669"/>
    <property type="project" value="UniProtKB-KW"/>
</dbReference>
<dbReference type="HAMAP" id="MF_01152">
    <property type="entry name" value="DnaJ"/>
    <property type="match status" value="1"/>
</dbReference>
<dbReference type="SUPFAM" id="SSF52042">
    <property type="entry name" value="Ribosomal protein L32e"/>
    <property type="match status" value="1"/>
</dbReference>
<dbReference type="Pfam" id="PF01655">
    <property type="entry name" value="Ribosomal_L32e"/>
    <property type="match status" value="1"/>
</dbReference>
<keyword evidence="3" id="KW-0677">Repeat</keyword>
<dbReference type="CDD" id="cd00513">
    <property type="entry name" value="Ribosomal_L32_L32e"/>
    <property type="match status" value="1"/>
</dbReference>
<dbReference type="GO" id="GO:0008270">
    <property type="term" value="F:zinc ion binding"/>
    <property type="evidence" value="ECO:0007669"/>
    <property type="project" value="UniProtKB-KW"/>
</dbReference>
<dbReference type="InterPro" id="IPR008971">
    <property type="entry name" value="HSP40/DnaJ_pept-bd"/>
</dbReference>
<feature type="region of interest" description="Disordered" evidence="10">
    <location>
        <begin position="398"/>
        <end position="424"/>
    </location>
</feature>
<dbReference type="SMART" id="SM01393">
    <property type="entry name" value="Ribosomal_L32e"/>
    <property type="match status" value="1"/>
</dbReference>
<dbReference type="InterPro" id="IPR001305">
    <property type="entry name" value="HSP_DnaJ_Cys-rich_dom"/>
</dbReference>
<dbReference type="EMBL" id="JAKWBI020000075">
    <property type="protein sequence ID" value="KAJ2903689.1"/>
    <property type="molecule type" value="Genomic_DNA"/>
</dbReference>
<dbReference type="GO" id="GO:0006457">
    <property type="term" value="P:protein folding"/>
    <property type="evidence" value="ECO:0007669"/>
    <property type="project" value="InterPro"/>
</dbReference>
<dbReference type="FunFam" id="2.60.260.20:FF:000013">
    <property type="entry name" value="DnaJ subfamily B member 11"/>
    <property type="match status" value="1"/>
</dbReference>
<name>A0AAD5WVP5_9PEZI</name>
<dbReference type="GO" id="GO:0009408">
    <property type="term" value="P:response to heat"/>
    <property type="evidence" value="ECO:0007669"/>
    <property type="project" value="InterPro"/>
</dbReference>
<sequence>MADAGPSSPPGAEEVDLYELLGVDKSASQADIKKAYRKAALKYHPDKVPEEQREESEVTFKKVKAAYEILSDDEKRHMYDTHGMSAFDPSSGVGQEVNMEDILAQMFGMGGGMGGMGGPGGPGGPRRPRKGRDEEQPYKVTLEELYKGKTVKFSAQKQVLCSTCEGSGARSGVKPNPCDKCKGQGRVNAIRQIAAGLIQEVRECDKCLGSGNYLKEKERCKKCKGKRTVEETKALEIYIPRGSMQGERIVLEGEADQHPDQIPGDIIFTLVEEPHENFTRIGHDLSADLNITLSEALSGVSRVVLKHLDGRGIHIESPRGKVLRPGQTLKVPDEGMPFKKSDNRGDLYLIVKVEFPEDGWLKDDQYESLQKLLPPPKPSIDAEEIDEVEYEDDADIEQMGAHQGDPRYGNEWEDDEDDEEGGPQCATHFGFLYMRHAFSKLPSVLEQRNQVLYSVERDDTIDKGKWVFHLVAILHVIHTSSPKAKELPKNSTLAKISRHSSKIENSHQPNRPSTIGQISAKVRLNPPESPTSYSSISPLTLESVQMVSAKKHVPIVKKRTKRFHRHQSDLYKCVDPSWRKPKGIDNRVRRRFKGNMIMPSIGFGSNKKTRHMIPSGHKVFVVHNTKDLEMLLMHNRTWAAEYDDPYP</sequence>
<evidence type="ECO:0000256" key="10">
    <source>
        <dbReference type="SAM" id="MobiDB-lite"/>
    </source>
</evidence>
<feature type="region of interest" description="Disordered" evidence="10">
    <location>
        <begin position="498"/>
        <end position="517"/>
    </location>
</feature>
<dbReference type="GO" id="GO:0030544">
    <property type="term" value="F:Hsp70 protein binding"/>
    <property type="evidence" value="ECO:0007669"/>
    <property type="project" value="InterPro"/>
</dbReference>